<feature type="transmembrane region" description="Helical" evidence="1">
    <location>
        <begin position="15"/>
        <end position="35"/>
    </location>
</feature>
<keyword evidence="3" id="KW-1185">Reference proteome</keyword>
<dbReference type="AlphaFoldDB" id="G9EL93"/>
<protein>
    <submittedName>
        <fullName evidence="2">Uncharacterized protein</fullName>
    </submittedName>
</protein>
<dbReference type="HOGENOM" id="CLU_2880338_0_0_6"/>
<proteinExistence type="predicted"/>
<name>G9EL93_9GAMM</name>
<keyword evidence="1" id="KW-0812">Transmembrane</keyword>
<accession>G9EL93</accession>
<gene>
    <name evidence="2" type="ORF">LDG_6152</name>
</gene>
<sequence length="63" mass="7088">MPYRSIILDNLGLDISLVVVLFVISAIALLCFNLLSAKSLKKTDQNLCEHQLLFFTMSFAQIN</sequence>
<dbReference type="STRING" id="658187.LDG_6152"/>
<reference evidence="2 3" key="1">
    <citation type="journal article" date="2011" name="BMC Genomics">
        <title>Insight into cross-talk between intra-amoebal pathogens.</title>
        <authorList>
            <person name="Gimenez G."/>
            <person name="Bertelli C."/>
            <person name="Moliner C."/>
            <person name="Robert C."/>
            <person name="Raoult D."/>
            <person name="Fournier P.E."/>
            <person name="Greub G."/>
        </authorList>
    </citation>
    <scope>NUCLEOTIDE SEQUENCE [LARGE SCALE GENOMIC DNA]</scope>
    <source>
        <strain evidence="2 3">LLAP12</strain>
    </source>
</reference>
<evidence type="ECO:0000313" key="2">
    <source>
        <dbReference type="EMBL" id="EHL31982.1"/>
    </source>
</evidence>
<evidence type="ECO:0000313" key="3">
    <source>
        <dbReference type="Proteomes" id="UP000002770"/>
    </source>
</evidence>
<keyword evidence="1" id="KW-1133">Transmembrane helix</keyword>
<evidence type="ECO:0000256" key="1">
    <source>
        <dbReference type="SAM" id="Phobius"/>
    </source>
</evidence>
<dbReference type="EMBL" id="JH413808">
    <property type="protein sequence ID" value="EHL31982.1"/>
    <property type="molecule type" value="Genomic_DNA"/>
</dbReference>
<dbReference type="Proteomes" id="UP000002770">
    <property type="component" value="Unassembled WGS sequence"/>
</dbReference>
<dbReference type="InParanoid" id="G9EL93"/>
<keyword evidence="1" id="KW-0472">Membrane</keyword>
<organism evidence="2 3">
    <name type="scientific">Legionella drancourtii LLAP12</name>
    <dbReference type="NCBI Taxonomy" id="658187"/>
    <lineage>
        <taxon>Bacteria</taxon>
        <taxon>Pseudomonadati</taxon>
        <taxon>Pseudomonadota</taxon>
        <taxon>Gammaproteobacteria</taxon>
        <taxon>Legionellales</taxon>
        <taxon>Legionellaceae</taxon>
        <taxon>Legionella</taxon>
    </lineage>
</organism>